<gene>
    <name evidence="1" type="ORF">D9615_008868</name>
</gene>
<comment type="caution">
    <text evidence="1">The sequence shown here is derived from an EMBL/GenBank/DDBJ whole genome shotgun (WGS) entry which is preliminary data.</text>
</comment>
<protein>
    <submittedName>
        <fullName evidence="1">Uncharacterized protein</fullName>
    </submittedName>
</protein>
<dbReference type="AlphaFoldDB" id="A0A8H5GZX3"/>
<accession>A0A8H5GZX3</accession>
<reference evidence="1 2" key="1">
    <citation type="journal article" date="2020" name="ISME J.">
        <title>Uncovering the hidden diversity of litter-decomposition mechanisms in mushroom-forming fungi.</title>
        <authorList>
            <person name="Floudas D."/>
            <person name="Bentzer J."/>
            <person name="Ahren D."/>
            <person name="Johansson T."/>
            <person name="Persson P."/>
            <person name="Tunlid A."/>
        </authorList>
    </citation>
    <scope>NUCLEOTIDE SEQUENCE [LARGE SCALE GENOMIC DNA]</scope>
    <source>
        <strain evidence="1 2">CBS 661.87</strain>
    </source>
</reference>
<proteinExistence type="predicted"/>
<sequence>MQVVEVASPEDQGSYLMDVPELRCSPQGLHAITFHEIIDANYGMRDGYTRMHLLPAKEIHTQYSSVRDFGVAKAFDGAVAWYPTLESSLLLASSSSGLYSVIVSVVEQDSSPHAYDIRLLHYNTDPPDIQLNIDDLRRIAQLTYRVERNWNEESPRIIGAVRSIPYILSSAETPVEPAAILAVIPATSLVLLYTPKTAKQIILCDSDGEIPLSSLHVGKIRQRAHFDELGRHLIAVAIESKADPKSVSELRIFSIEYGAGKLPAIRQIFSLPQTPLEPRAIFLCKDSVGIIPDTEDDSKSFSSIHVIDLTKNLSVDIHMPLGNFPNCADNSSIDPRLESLVQVVELKAGYGEVWRASDAPELETAPQGLHMFHLERGLDVWTQACMWPVQDMTTTLYPSPPMYDTKVSGYLHGGTAMYGGSVLSGPLVASSLSGIYSIIVVYTGAYLPAPVIYLLQYETGSSEIQHCGLALPYDSDIRVNLEEIYDLAIDERSGVIYLSHVEGHLLTLPYA</sequence>
<dbReference type="Proteomes" id="UP000565441">
    <property type="component" value="Unassembled WGS sequence"/>
</dbReference>
<name>A0A8H5GZX3_9AGAR</name>
<keyword evidence="2" id="KW-1185">Reference proteome</keyword>
<dbReference type="OrthoDB" id="2937711at2759"/>
<dbReference type="EMBL" id="JAACJP010000037">
    <property type="protein sequence ID" value="KAF5374156.1"/>
    <property type="molecule type" value="Genomic_DNA"/>
</dbReference>
<evidence type="ECO:0000313" key="1">
    <source>
        <dbReference type="EMBL" id="KAF5374156.1"/>
    </source>
</evidence>
<evidence type="ECO:0000313" key="2">
    <source>
        <dbReference type="Proteomes" id="UP000565441"/>
    </source>
</evidence>
<organism evidence="1 2">
    <name type="scientific">Tricholomella constricta</name>
    <dbReference type="NCBI Taxonomy" id="117010"/>
    <lineage>
        <taxon>Eukaryota</taxon>
        <taxon>Fungi</taxon>
        <taxon>Dikarya</taxon>
        <taxon>Basidiomycota</taxon>
        <taxon>Agaricomycotina</taxon>
        <taxon>Agaricomycetes</taxon>
        <taxon>Agaricomycetidae</taxon>
        <taxon>Agaricales</taxon>
        <taxon>Tricholomatineae</taxon>
        <taxon>Lyophyllaceae</taxon>
        <taxon>Tricholomella</taxon>
    </lineage>
</organism>